<dbReference type="AlphaFoldDB" id="A0A4R1B6W8"/>
<name>A0A4R1B6W8_9BACI</name>
<reference evidence="3 4" key="1">
    <citation type="submission" date="2019-03" db="EMBL/GenBank/DDBJ databases">
        <authorList>
            <person name="Jensen L."/>
            <person name="Storgaard J."/>
            <person name="Sulaj E."/>
            <person name="Schramm A."/>
            <person name="Marshall I.P.G."/>
        </authorList>
    </citation>
    <scope>NUCLEOTIDE SEQUENCE [LARGE SCALE GENOMIC DNA]</scope>
    <source>
        <strain evidence="3 4">2017H2G3</strain>
    </source>
</reference>
<proteinExistence type="inferred from homology"/>
<gene>
    <name evidence="3" type="ORF">E0Y62_00585</name>
</gene>
<organism evidence="3 4">
    <name type="scientific">Cytobacillus praedii</name>
    <dbReference type="NCBI Taxonomy" id="1742358"/>
    <lineage>
        <taxon>Bacteria</taxon>
        <taxon>Bacillati</taxon>
        <taxon>Bacillota</taxon>
        <taxon>Bacilli</taxon>
        <taxon>Bacillales</taxon>
        <taxon>Bacillaceae</taxon>
        <taxon>Cytobacillus</taxon>
    </lineage>
</organism>
<dbReference type="Gene3D" id="3.30.530.20">
    <property type="match status" value="1"/>
</dbReference>
<keyword evidence="4" id="KW-1185">Reference proteome</keyword>
<sequence>MMPAIKHQTYIKSQPAKVFHTLTTAAGWNAWFTDRTTIVWNNDGAGEIRLRWAVNRHKVIEDGGKIVEAIPYESFIFQWCPGESPTTVKFNLHPFREGTLVILEEHGYLNSIKDIDACIGCAAGWGEALTLLKIYLEHGIVLKGDLFIGDDTADI</sequence>
<protein>
    <submittedName>
        <fullName evidence="3">SRPBCC domain-containing protein</fullName>
    </submittedName>
</protein>
<dbReference type="STRING" id="1742358.GCA_001439605_00417"/>
<dbReference type="SUPFAM" id="SSF55961">
    <property type="entry name" value="Bet v1-like"/>
    <property type="match status" value="1"/>
</dbReference>
<dbReference type="CDD" id="cd07814">
    <property type="entry name" value="SRPBCC_CalC_Aha1-like"/>
    <property type="match status" value="1"/>
</dbReference>
<dbReference type="InterPro" id="IPR013538">
    <property type="entry name" value="ASHA1/2-like_C"/>
</dbReference>
<dbReference type="OrthoDB" id="2632836at2"/>
<accession>A0A4R1B6W8</accession>
<evidence type="ECO:0000259" key="2">
    <source>
        <dbReference type="Pfam" id="PF08327"/>
    </source>
</evidence>
<evidence type="ECO:0000313" key="3">
    <source>
        <dbReference type="EMBL" id="TCJ06338.1"/>
    </source>
</evidence>
<comment type="caution">
    <text evidence="3">The sequence shown here is derived from an EMBL/GenBank/DDBJ whole genome shotgun (WGS) entry which is preliminary data.</text>
</comment>
<evidence type="ECO:0000256" key="1">
    <source>
        <dbReference type="ARBA" id="ARBA00006817"/>
    </source>
</evidence>
<dbReference type="InterPro" id="IPR023393">
    <property type="entry name" value="START-like_dom_sf"/>
</dbReference>
<dbReference type="Proteomes" id="UP000293846">
    <property type="component" value="Unassembled WGS sequence"/>
</dbReference>
<dbReference type="Pfam" id="PF08327">
    <property type="entry name" value="AHSA1"/>
    <property type="match status" value="1"/>
</dbReference>
<feature type="domain" description="Activator of Hsp90 ATPase homologue 1/2-like C-terminal" evidence="2">
    <location>
        <begin position="14"/>
        <end position="137"/>
    </location>
</feature>
<evidence type="ECO:0000313" key="4">
    <source>
        <dbReference type="Proteomes" id="UP000293846"/>
    </source>
</evidence>
<dbReference type="EMBL" id="SJTH01000001">
    <property type="protein sequence ID" value="TCJ06338.1"/>
    <property type="molecule type" value="Genomic_DNA"/>
</dbReference>
<comment type="similarity">
    <text evidence="1">Belongs to the AHA1 family.</text>
</comment>